<feature type="compositionally biased region" description="Polar residues" evidence="1">
    <location>
        <begin position="308"/>
        <end position="336"/>
    </location>
</feature>
<dbReference type="Proteomes" id="UP000054477">
    <property type="component" value="Unassembled WGS sequence"/>
</dbReference>
<protein>
    <submittedName>
        <fullName evidence="2">Uncharacterized protein</fullName>
    </submittedName>
</protein>
<feature type="compositionally biased region" description="Polar residues" evidence="1">
    <location>
        <begin position="22"/>
        <end position="37"/>
    </location>
</feature>
<sequence length="420" mass="46588">MTGHDTSRPPAGAANNEVPLDMSNSVAADTTNSSTEPRVTVEEDINRPKTPPSGPSAPKMTQIYAALQAISPTSQKLVRDTLTNTLKDMPSPDAILTPKLLFSITNETISATPTSNTGYGIHPFIISLAENGSHIPLSLFTTSATNLLHTSEASIPQKSVINRLTGLKRHIIDIKYFQGEDSMDIGDWHEAWTRYHRFVETHGDKDSVIRWKKHHEFLAEQDNLKRNFAAILKFDIETRTKYNLTPSPHDEDSYRRRFEAIKLEVLQAEILAARPISDVESNNNTVSFSSWKGKSRYAPYNHRDADSSSRQSGSRTENVVASSNNHSFRSSGASSTNTPICLICQREHRFATCQESITQAGKQTTAKYDNRKLVRRSDGGVICIAFNLNRLSICSKSHSDHHICSFCGASDHGACSRKCI</sequence>
<reference evidence="3" key="2">
    <citation type="submission" date="2015-01" db="EMBL/GenBank/DDBJ databases">
        <title>Evolutionary Origins and Diversification of the Mycorrhizal Mutualists.</title>
        <authorList>
            <consortium name="DOE Joint Genome Institute"/>
            <consortium name="Mycorrhizal Genomics Consortium"/>
            <person name="Kohler A."/>
            <person name="Kuo A."/>
            <person name="Nagy L.G."/>
            <person name="Floudas D."/>
            <person name="Copeland A."/>
            <person name="Barry K.W."/>
            <person name="Cichocki N."/>
            <person name="Veneault-Fourrey C."/>
            <person name="LaButti K."/>
            <person name="Lindquist E.A."/>
            <person name="Lipzen A."/>
            <person name="Lundell T."/>
            <person name="Morin E."/>
            <person name="Murat C."/>
            <person name="Riley R."/>
            <person name="Ohm R."/>
            <person name="Sun H."/>
            <person name="Tunlid A."/>
            <person name="Henrissat B."/>
            <person name="Grigoriev I.V."/>
            <person name="Hibbett D.S."/>
            <person name="Martin F."/>
        </authorList>
    </citation>
    <scope>NUCLEOTIDE SEQUENCE [LARGE SCALE GENOMIC DNA]</scope>
    <source>
        <strain evidence="3">LaAM-08-1</strain>
    </source>
</reference>
<organism evidence="2 3">
    <name type="scientific">Laccaria amethystina LaAM-08-1</name>
    <dbReference type="NCBI Taxonomy" id="1095629"/>
    <lineage>
        <taxon>Eukaryota</taxon>
        <taxon>Fungi</taxon>
        <taxon>Dikarya</taxon>
        <taxon>Basidiomycota</taxon>
        <taxon>Agaricomycotina</taxon>
        <taxon>Agaricomycetes</taxon>
        <taxon>Agaricomycetidae</taxon>
        <taxon>Agaricales</taxon>
        <taxon>Agaricineae</taxon>
        <taxon>Hydnangiaceae</taxon>
        <taxon>Laccaria</taxon>
    </lineage>
</organism>
<dbReference type="AlphaFoldDB" id="A0A0C9WRA6"/>
<proteinExistence type="predicted"/>
<evidence type="ECO:0000256" key="1">
    <source>
        <dbReference type="SAM" id="MobiDB-lite"/>
    </source>
</evidence>
<evidence type="ECO:0000313" key="3">
    <source>
        <dbReference type="Proteomes" id="UP000054477"/>
    </source>
</evidence>
<dbReference type="STRING" id="1095629.A0A0C9WRA6"/>
<keyword evidence="3" id="KW-1185">Reference proteome</keyword>
<gene>
    <name evidence="2" type="ORF">K443DRAFT_116669</name>
</gene>
<dbReference type="OrthoDB" id="3018720at2759"/>
<reference evidence="2 3" key="1">
    <citation type="submission" date="2014-04" db="EMBL/GenBank/DDBJ databases">
        <authorList>
            <consortium name="DOE Joint Genome Institute"/>
            <person name="Kuo A."/>
            <person name="Kohler A."/>
            <person name="Nagy L.G."/>
            <person name="Floudas D."/>
            <person name="Copeland A."/>
            <person name="Barry K.W."/>
            <person name="Cichocki N."/>
            <person name="Veneault-Fourrey C."/>
            <person name="LaButti K."/>
            <person name="Lindquist E.A."/>
            <person name="Lipzen A."/>
            <person name="Lundell T."/>
            <person name="Morin E."/>
            <person name="Murat C."/>
            <person name="Sun H."/>
            <person name="Tunlid A."/>
            <person name="Henrissat B."/>
            <person name="Grigoriev I.V."/>
            <person name="Hibbett D.S."/>
            <person name="Martin F."/>
            <person name="Nordberg H.P."/>
            <person name="Cantor M.N."/>
            <person name="Hua S.X."/>
        </authorList>
    </citation>
    <scope>NUCLEOTIDE SEQUENCE [LARGE SCALE GENOMIC DNA]</scope>
    <source>
        <strain evidence="2 3">LaAM-08-1</strain>
    </source>
</reference>
<evidence type="ECO:0000313" key="2">
    <source>
        <dbReference type="EMBL" id="KIJ90388.1"/>
    </source>
</evidence>
<dbReference type="EMBL" id="KN839201">
    <property type="protein sequence ID" value="KIJ90388.1"/>
    <property type="molecule type" value="Genomic_DNA"/>
</dbReference>
<dbReference type="HOGENOM" id="CLU_043065_1_0_1"/>
<name>A0A0C9WRA6_9AGAR</name>
<feature type="region of interest" description="Disordered" evidence="1">
    <location>
        <begin position="299"/>
        <end position="336"/>
    </location>
</feature>
<feature type="region of interest" description="Disordered" evidence="1">
    <location>
        <begin position="1"/>
        <end position="59"/>
    </location>
</feature>
<accession>A0A0C9WRA6</accession>